<dbReference type="Gene3D" id="3.30.559.10">
    <property type="entry name" value="Chloramphenicol acetyltransferase-like domain"/>
    <property type="match status" value="2"/>
</dbReference>
<dbReference type="EMBL" id="MU630038">
    <property type="protein sequence ID" value="KAJ1254501.1"/>
    <property type="molecule type" value="Genomic_DNA"/>
</dbReference>
<evidence type="ECO:0000313" key="5">
    <source>
        <dbReference type="Proteomes" id="UP001164776"/>
    </source>
</evidence>
<comment type="similarity">
    <text evidence="1">Belongs to the plant acyltransferase family.</text>
</comment>
<gene>
    <name evidence="4" type="ORF">BS78_K048900</name>
</gene>
<sequence length="465" mass="50236">MVMSFTAARSKPELVSPSRPTPRELKTLSACDTYPALRFYATGLEFFRCTGADDPAMAIKAALADALVYYYPMAGRLRELPLPGPGRKPQLAVDCTAEGAVFVEAAADVRLEDLGNPPLPPFPWFQQFVCDVGDARDIVGKPLVFLQVTRLSCGGFVVGISHCHTMADGFGIVQFLAAITDLARGDDRPGVLPVWERELLAARDPPRVTHRHLVFEPLPVLGGHGGDTLLSTPMEDMVGRCFFFGPGDVAALRSHVQGELGSSCTAFELIAAAMWRGRTAALACPAGQPVRLKFTMNARGRWKRDPPLPPGFYGNAFAWPAAQAAAGELTGRPLGHAVELLREAKRGMTDESMASMLDLFALRGGPPHVPDWTYVVSDISRLPTDGMRLGWAERVGGGLPMAGDALTRLVSFHMRCRNNVGEQCIVVSMFLPKPAMVRFAEEMTNVLSPNITVDDGQVAQHVKGG</sequence>
<dbReference type="AlphaFoldDB" id="A0A9W8CE84"/>
<organism evidence="4 5">
    <name type="scientific">Paspalum vaginatum</name>
    <name type="common">seashore paspalum</name>
    <dbReference type="NCBI Taxonomy" id="158149"/>
    <lineage>
        <taxon>Eukaryota</taxon>
        <taxon>Viridiplantae</taxon>
        <taxon>Streptophyta</taxon>
        <taxon>Embryophyta</taxon>
        <taxon>Tracheophyta</taxon>
        <taxon>Spermatophyta</taxon>
        <taxon>Magnoliopsida</taxon>
        <taxon>Liliopsida</taxon>
        <taxon>Poales</taxon>
        <taxon>Poaceae</taxon>
        <taxon>PACMAD clade</taxon>
        <taxon>Panicoideae</taxon>
        <taxon>Andropogonodae</taxon>
        <taxon>Paspaleae</taxon>
        <taxon>Paspalinae</taxon>
        <taxon>Paspalum</taxon>
    </lineage>
</organism>
<protein>
    <submittedName>
        <fullName evidence="4">Uncharacterized protein</fullName>
    </submittedName>
</protein>
<accession>A0A9W8CE84</accession>
<evidence type="ECO:0000256" key="3">
    <source>
        <dbReference type="SAM" id="MobiDB-lite"/>
    </source>
</evidence>
<name>A0A9W8CE84_9POAL</name>
<evidence type="ECO:0000313" key="4">
    <source>
        <dbReference type="EMBL" id="KAJ1254501.1"/>
    </source>
</evidence>
<evidence type="ECO:0000256" key="2">
    <source>
        <dbReference type="ARBA" id="ARBA00022679"/>
    </source>
</evidence>
<dbReference type="InterPro" id="IPR050898">
    <property type="entry name" value="Plant_acyltransferase"/>
</dbReference>
<dbReference type="InterPro" id="IPR023213">
    <property type="entry name" value="CAT-like_dom_sf"/>
</dbReference>
<dbReference type="Proteomes" id="UP001164776">
    <property type="component" value="Unassembled WGS sequence"/>
</dbReference>
<dbReference type="OrthoDB" id="444127at2759"/>
<dbReference type="GO" id="GO:0016747">
    <property type="term" value="F:acyltransferase activity, transferring groups other than amino-acyl groups"/>
    <property type="evidence" value="ECO:0007669"/>
    <property type="project" value="UniProtKB-ARBA"/>
</dbReference>
<keyword evidence="5" id="KW-1185">Reference proteome</keyword>
<proteinExistence type="inferred from homology"/>
<evidence type="ECO:0000256" key="1">
    <source>
        <dbReference type="ARBA" id="ARBA00009861"/>
    </source>
</evidence>
<dbReference type="PANTHER" id="PTHR31147">
    <property type="entry name" value="ACYL TRANSFERASE 4"/>
    <property type="match status" value="1"/>
</dbReference>
<dbReference type="PANTHER" id="PTHR31147:SF66">
    <property type="entry name" value="OS05G0315700 PROTEIN"/>
    <property type="match status" value="1"/>
</dbReference>
<dbReference type="Pfam" id="PF02458">
    <property type="entry name" value="Transferase"/>
    <property type="match status" value="1"/>
</dbReference>
<keyword evidence="2" id="KW-0808">Transferase</keyword>
<feature type="region of interest" description="Disordered" evidence="3">
    <location>
        <begin position="1"/>
        <end position="22"/>
    </location>
</feature>
<reference evidence="4 5" key="1">
    <citation type="submission" date="2022-10" db="EMBL/GenBank/DDBJ databases">
        <title>WGS assembly of Paspalum vaginatum 540-79.</title>
        <authorList>
            <person name="Sun G."/>
            <person name="Wase N."/>
            <person name="Shu S."/>
            <person name="Jenkins J."/>
            <person name="Zhou B."/>
            <person name="Torres-Rodriguez J."/>
            <person name="Chen C."/>
            <person name="Sandor L."/>
            <person name="Plott C."/>
            <person name="Yoshinga Y."/>
            <person name="Daum C."/>
            <person name="Qi P."/>
            <person name="Barry K."/>
            <person name="Lipzen A."/>
            <person name="Berry L."/>
            <person name="Pedersen C."/>
            <person name="Gottilla T."/>
            <person name="Foltz A."/>
            <person name="Yu H."/>
            <person name="O'Malley R."/>
            <person name="Zhang C."/>
            <person name="Devos K."/>
            <person name="Sigmon B."/>
            <person name="Yu B."/>
            <person name="Obata T."/>
            <person name="Schmutz J."/>
            <person name="Schnable J."/>
        </authorList>
    </citation>
    <scope>NUCLEOTIDE SEQUENCE [LARGE SCALE GENOMIC DNA]</scope>
    <source>
        <strain evidence="5">cv. 540-79</strain>
    </source>
</reference>
<comment type="caution">
    <text evidence="4">The sequence shown here is derived from an EMBL/GenBank/DDBJ whole genome shotgun (WGS) entry which is preliminary data.</text>
</comment>